<dbReference type="SUPFAM" id="SSF53822">
    <property type="entry name" value="Periplasmic binding protein-like I"/>
    <property type="match status" value="1"/>
</dbReference>
<evidence type="ECO:0000256" key="10">
    <source>
        <dbReference type="ARBA" id="ARBA00023180"/>
    </source>
</evidence>
<dbReference type="InterPro" id="IPR001245">
    <property type="entry name" value="Ser-Thr/Tyr_kinase_cat_dom"/>
</dbReference>
<feature type="region of interest" description="Disordered" evidence="15">
    <location>
        <begin position="1129"/>
        <end position="1165"/>
    </location>
</feature>
<dbReference type="EC" id="4.6.1.2" evidence="2 14"/>
<keyword evidence="12 14" id="KW-0141">cGMP biosynthesis</keyword>
<reference evidence="20" key="1">
    <citation type="submission" date="2025-08" db="UniProtKB">
        <authorList>
            <consortium name="RefSeq"/>
        </authorList>
    </citation>
    <scope>IDENTIFICATION</scope>
    <source>
        <tissue evidence="20">White muscle</tissue>
    </source>
</reference>
<evidence type="ECO:0000256" key="5">
    <source>
        <dbReference type="ARBA" id="ARBA00022741"/>
    </source>
</evidence>
<comment type="catalytic activity">
    <reaction evidence="14">
        <text>GTP = 3',5'-cyclic GMP + diphosphate</text>
        <dbReference type="Rhea" id="RHEA:13665"/>
        <dbReference type="ChEBI" id="CHEBI:33019"/>
        <dbReference type="ChEBI" id="CHEBI:37565"/>
        <dbReference type="ChEBI" id="CHEBI:57746"/>
        <dbReference type="EC" id="4.6.1.2"/>
    </reaction>
</comment>
<dbReference type="GO" id="GO:0004383">
    <property type="term" value="F:guanylate cyclase activity"/>
    <property type="evidence" value="ECO:0007669"/>
    <property type="project" value="UniProtKB-EC"/>
</dbReference>
<dbReference type="PROSITE" id="PS50125">
    <property type="entry name" value="GUANYLATE_CYCLASE_2"/>
    <property type="match status" value="1"/>
</dbReference>
<dbReference type="GO" id="GO:0004672">
    <property type="term" value="F:protein kinase activity"/>
    <property type="evidence" value="ECO:0007669"/>
    <property type="project" value="InterPro"/>
</dbReference>
<dbReference type="Pfam" id="PF01094">
    <property type="entry name" value="ANF_receptor"/>
    <property type="match status" value="1"/>
</dbReference>
<dbReference type="SUPFAM" id="SSF56672">
    <property type="entry name" value="DNA/RNA polymerases"/>
    <property type="match status" value="1"/>
</dbReference>
<dbReference type="PANTHER" id="PTHR11920:SF500">
    <property type="entry name" value="GUANYLATE CYCLASE 2G"/>
    <property type="match status" value="1"/>
</dbReference>
<evidence type="ECO:0000256" key="9">
    <source>
        <dbReference type="ARBA" id="ARBA00023170"/>
    </source>
</evidence>
<dbReference type="SUPFAM" id="SSF56112">
    <property type="entry name" value="Protein kinase-like (PK-like)"/>
    <property type="match status" value="1"/>
</dbReference>
<dbReference type="PROSITE" id="PS00452">
    <property type="entry name" value="GUANYLATE_CYCLASE_1"/>
    <property type="match status" value="1"/>
</dbReference>
<dbReference type="SMART" id="SM00044">
    <property type="entry name" value="CYCc"/>
    <property type="match status" value="1"/>
</dbReference>
<dbReference type="CDD" id="cd06372">
    <property type="entry name" value="PBP1_GC_G-like"/>
    <property type="match status" value="1"/>
</dbReference>
<dbReference type="InterPro" id="IPR028082">
    <property type="entry name" value="Peripla_BP_I"/>
</dbReference>
<keyword evidence="19" id="KW-1185">Reference proteome</keyword>
<dbReference type="InterPro" id="IPR043502">
    <property type="entry name" value="DNA/RNA_pol_sf"/>
</dbReference>
<organism evidence="19 20">
    <name type="scientific">Salvelinus namaycush</name>
    <name type="common">Lake trout</name>
    <name type="synonym">Salmo namaycush</name>
    <dbReference type="NCBI Taxonomy" id="8040"/>
    <lineage>
        <taxon>Eukaryota</taxon>
        <taxon>Metazoa</taxon>
        <taxon>Chordata</taxon>
        <taxon>Craniata</taxon>
        <taxon>Vertebrata</taxon>
        <taxon>Euteleostomi</taxon>
        <taxon>Actinopterygii</taxon>
        <taxon>Neopterygii</taxon>
        <taxon>Teleostei</taxon>
        <taxon>Protacanthopterygii</taxon>
        <taxon>Salmoniformes</taxon>
        <taxon>Salmonidae</taxon>
        <taxon>Salmoninae</taxon>
        <taxon>Salvelinus</taxon>
    </lineage>
</organism>
<keyword evidence="9" id="KW-0675">Receptor</keyword>
<evidence type="ECO:0000256" key="1">
    <source>
        <dbReference type="ARBA" id="ARBA00004479"/>
    </source>
</evidence>
<feature type="domain" description="Guanylate cyclase" evidence="18">
    <location>
        <begin position="921"/>
        <end position="1051"/>
    </location>
</feature>
<dbReference type="PANTHER" id="PTHR11920">
    <property type="entry name" value="GUANYLYL CYCLASE"/>
    <property type="match status" value="1"/>
</dbReference>
<dbReference type="Gene3D" id="3.40.50.2300">
    <property type="match status" value="2"/>
</dbReference>
<feature type="transmembrane region" description="Helical" evidence="16">
    <location>
        <begin position="496"/>
        <end position="521"/>
    </location>
</feature>
<dbReference type="AlphaFoldDB" id="A0A8U0QP03"/>
<keyword evidence="3 16" id="KW-0812">Transmembrane</keyword>
<dbReference type="GeneID" id="120045799"/>
<dbReference type="GO" id="GO:0004016">
    <property type="term" value="F:adenylate cyclase activity"/>
    <property type="evidence" value="ECO:0007669"/>
    <property type="project" value="TreeGrafter"/>
</dbReference>
<evidence type="ECO:0000313" key="19">
    <source>
        <dbReference type="Proteomes" id="UP000808372"/>
    </source>
</evidence>
<dbReference type="RefSeq" id="XP_038846660.1">
    <property type="nucleotide sequence ID" value="XM_038990732.1"/>
</dbReference>
<dbReference type="Pfam" id="PF00211">
    <property type="entry name" value="Guanylate_cyc"/>
    <property type="match status" value="1"/>
</dbReference>
<dbReference type="CTD" id="73707"/>
<feature type="domain" description="Protein kinase" evidence="17">
    <location>
        <begin position="558"/>
        <end position="857"/>
    </location>
</feature>
<dbReference type="FunFam" id="3.30.70.1230:FF:000004">
    <property type="entry name" value="Guanylate cyclase"/>
    <property type="match status" value="1"/>
</dbReference>
<evidence type="ECO:0000256" key="7">
    <source>
        <dbReference type="ARBA" id="ARBA00023134"/>
    </source>
</evidence>
<evidence type="ECO:0000256" key="4">
    <source>
        <dbReference type="ARBA" id="ARBA00022729"/>
    </source>
</evidence>
<evidence type="ECO:0000256" key="14">
    <source>
        <dbReference type="RuleBase" id="RU003431"/>
    </source>
</evidence>
<dbReference type="Proteomes" id="UP000808372">
    <property type="component" value="Chromosome 4"/>
</dbReference>
<dbReference type="Gene3D" id="1.10.510.10">
    <property type="entry name" value="Transferase(Phosphotransferase) domain 1"/>
    <property type="match status" value="1"/>
</dbReference>
<name>A0A8U0QP03_SALNM</name>
<dbReference type="GO" id="GO:0005525">
    <property type="term" value="F:GTP binding"/>
    <property type="evidence" value="ECO:0007669"/>
    <property type="project" value="UniProtKB-KW"/>
</dbReference>
<accession>A0A8U0QP03</accession>
<dbReference type="GO" id="GO:0035556">
    <property type="term" value="P:intracellular signal transduction"/>
    <property type="evidence" value="ECO:0007669"/>
    <property type="project" value="InterPro"/>
</dbReference>
<dbReference type="Gene3D" id="3.30.70.1230">
    <property type="entry name" value="Nucleotide cyclase"/>
    <property type="match status" value="1"/>
</dbReference>
<feature type="transmembrane region" description="Helical" evidence="16">
    <location>
        <begin position="42"/>
        <end position="58"/>
    </location>
</feature>
<keyword evidence="5" id="KW-0547">Nucleotide-binding</keyword>
<gene>
    <name evidence="20" type="primary">gucy2g</name>
</gene>
<dbReference type="PRINTS" id="PR00255">
    <property type="entry name" value="NATPEPTIDER"/>
</dbReference>
<evidence type="ECO:0000259" key="18">
    <source>
        <dbReference type="PROSITE" id="PS50125"/>
    </source>
</evidence>
<dbReference type="Gene3D" id="3.10.10.10">
    <property type="entry name" value="HIV Type 1 Reverse Transcriptase, subunit A, domain 1"/>
    <property type="match status" value="1"/>
</dbReference>
<keyword evidence="8 16" id="KW-0472">Membrane</keyword>
<sequence length="1183" mass="133199">MTLRFCNDFRDVNDISLFDAYPMPRVDELIDRLGKARLSHSSLYFPLLLLLIAATPVLCNGMNGTNSYRLLIGFQAPWNVSYPFSARRLGSAIQIAVEKVNSNPSFLGNYSLDFVYADSECDAKVSIRAFIQQVWKENVSALFGPACPEGAEVTGLIASTWNIPMFGFVGQSSKMDNTAIYDTYIKVVPPLKRSGEVLVRTLQYFGWDHVALIGGGLDSNTWDKVDALWKSVEDQLRAQLTVTASVKFDTSNMELVHRNVKYISTVARVIVVMTNAEDAINLLMEAERQDLMAGEYVFFLLQHFEDNLWKYAMNNRTDLATMRAFEMAFVIGQKSNEGYDYYDFFEQVYERLKTHPFHTKLKSEKEVSPYSAYLHDAVLLYAMGLKEVLKDGKDPHDSGELLQRLRNKNNIHFYGASGLVQFDEEGERNLDYSIFDLQHTDDSTTFVPILHFDSHTKSIRPTPKFVSVIWPKGTPPTDNPDCGFDNKLCQWLSNDISLVILLVVSPLIGVSALVFIGFLLLQKFRLQNRLAGSCWCIISYNEITIIKEPKGVPALSLSTTASKTGSGGSYQTILSSTSYGLRDNAGKEYIYSTIGLFQGNQVAIKYMENQSVSDIRKPSIIAEFNMLREMKHENLVQFFGVCIDPPKVCMVMQYCKKGSLKDVLKCTDIELDWMFKLSFAYDIVNGMEYIHKSGLKSHGNLKPSTCLVDSRLQVKLSGFGLWEFKHGSKHKVIPLENPKFEEMYWTAPELLRQDQLPFNGTPKGDIYSFAMIMRELIYSSELGPYHDIQLEPKEIIKQLRVPLLGEPLRPTLCPKMCNEGLVDLLKACWSENPDYRPPFGAIRRQLKETSPESHANILDNMVNKLESYANHLEEVVEERTKQLTAEKTRSDKLLSSMLPRYIADHLMAGKSVEPQGYDMVTIFFSDIVGFTTMCSISSALEVVTVLNDLYSLFDEIIKLYDVYKVETIGDAYMVASGLPISNGMKHASEISTMALHFLCAIKLFKIRHLPNQSLSLRIGINSGPVVAGVVGTTMPRYCLFGDTVNTASRMESNSLPLKIHISQSTAEILTQIGSFELEERGDIEIKGKGCQKTFWLLGKEGFNPPLPVHTSPPASCLKPPTEIFVDSDKFKYESEESDSNSDSEKLSPTFVAIENPESEDPLPSDEIPLKMLVVTEAGQQWVK</sequence>
<dbReference type="InterPro" id="IPR050401">
    <property type="entry name" value="Cyclic_nucleotide_synthase"/>
</dbReference>
<evidence type="ECO:0000256" key="6">
    <source>
        <dbReference type="ARBA" id="ARBA00022989"/>
    </source>
</evidence>
<keyword evidence="10" id="KW-0325">Glycoprotein</keyword>
<dbReference type="InterPro" id="IPR001054">
    <property type="entry name" value="A/G_cyclase"/>
</dbReference>
<evidence type="ECO:0000256" key="12">
    <source>
        <dbReference type="ARBA" id="ARBA00023293"/>
    </source>
</evidence>
<dbReference type="InterPro" id="IPR001828">
    <property type="entry name" value="ANF_lig-bd_rcpt"/>
</dbReference>
<evidence type="ECO:0000256" key="3">
    <source>
        <dbReference type="ARBA" id="ARBA00022692"/>
    </source>
</evidence>
<evidence type="ECO:0000256" key="15">
    <source>
        <dbReference type="SAM" id="MobiDB-lite"/>
    </source>
</evidence>
<evidence type="ECO:0000256" key="13">
    <source>
        <dbReference type="RuleBase" id="RU000405"/>
    </source>
</evidence>
<dbReference type="GO" id="GO:0001653">
    <property type="term" value="F:peptide receptor activity"/>
    <property type="evidence" value="ECO:0007669"/>
    <property type="project" value="TreeGrafter"/>
</dbReference>
<dbReference type="GO" id="GO:0007168">
    <property type="term" value="P:receptor guanylyl cyclase signaling pathway"/>
    <property type="evidence" value="ECO:0007669"/>
    <property type="project" value="TreeGrafter"/>
</dbReference>
<comment type="similarity">
    <text evidence="13">Belongs to the adenylyl cyclase class-4/guanylyl cyclase family.</text>
</comment>
<dbReference type="PROSITE" id="PS50011">
    <property type="entry name" value="PROTEIN_KINASE_DOM"/>
    <property type="match status" value="1"/>
</dbReference>
<dbReference type="Gene3D" id="3.30.70.270">
    <property type="match status" value="1"/>
</dbReference>
<evidence type="ECO:0000256" key="8">
    <source>
        <dbReference type="ARBA" id="ARBA00023136"/>
    </source>
</evidence>
<dbReference type="SUPFAM" id="SSF55073">
    <property type="entry name" value="Nucleotide cyclase"/>
    <property type="match status" value="1"/>
</dbReference>
<evidence type="ECO:0000256" key="16">
    <source>
        <dbReference type="SAM" id="Phobius"/>
    </source>
</evidence>
<keyword evidence="7" id="KW-0342">GTP-binding</keyword>
<dbReference type="Pfam" id="PF07714">
    <property type="entry name" value="PK_Tyr_Ser-Thr"/>
    <property type="match status" value="1"/>
</dbReference>
<keyword evidence="6 16" id="KW-1133">Transmembrane helix</keyword>
<dbReference type="InterPro" id="IPR011009">
    <property type="entry name" value="Kinase-like_dom_sf"/>
</dbReference>
<dbReference type="CDD" id="cd07302">
    <property type="entry name" value="CHD"/>
    <property type="match status" value="1"/>
</dbReference>
<evidence type="ECO:0000256" key="11">
    <source>
        <dbReference type="ARBA" id="ARBA00023239"/>
    </source>
</evidence>
<dbReference type="InterPro" id="IPR000719">
    <property type="entry name" value="Prot_kinase_dom"/>
</dbReference>
<comment type="subcellular location">
    <subcellularLocation>
        <location evidence="1">Membrane</location>
        <topology evidence="1">Single-pass type I membrane protein</topology>
    </subcellularLocation>
</comment>
<protein>
    <recommendedName>
        <fullName evidence="2 14">Guanylate cyclase</fullName>
        <ecNumber evidence="2 14">4.6.1.2</ecNumber>
    </recommendedName>
</protein>
<keyword evidence="11 13" id="KW-0456">Lyase</keyword>
<dbReference type="GO" id="GO:0005524">
    <property type="term" value="F:ATP binding"/>
    <property type="evidence" value="ECO:0007669"/>
    <property type="project" value="InterPro"/>
</dbReference>
<dbReference type="GO" id="GO:0005886">
    <property type="term" value="C:plasma membrane"/>
    <property type="evidence" value="ECO:0007669"/>
    <property type="project" value="TreeGrafter"/>
</dbReference>
<evidence type="ECO:0000259" key="17">
    <source>
        <dbReference type="PROSITE" id="PS50011"/>
    </source>
</evidence>
<dbReference type="InterPro" id="IPR018297">
    <property type="entry name" value="A/G_cyclase_CS"/>
</dbReference>
<proteinExistence type="inferred from homology"/>
<dbReference type="KEGG" id="snh:120045799"/>
<keyword evidence="4" id="KW-0732">Signal</keyword>
<dbReference type="InterPro" id="IPR001170">
    <property type="entry name" value="ANPR/GUC"/>
</dbReference>
<evidence type="ECO:0000313" key="20">
    <source>
        <dbReference type="RefSeq" id="XP_038846660.1"/>
    </source>
</evidence>
<dbReference type="OrthoDB" id="6127067at2759"/>
<dbReference type="InterPro" id="IPR029787">
    <property type="entry name" value="Nucleotide_cyclase"/>
</dbReference>
<dbReference type="InterPro" id="IPR043128">
    <property type="entry name" value="Rev_trsase/Diguanyl_cyclase"/>
</dbReference>
<evidence type="ECO:0000256" key="2">
    <source>
        <dbReference type="ARBA" id="ARBA00012202"/>
    </source>
</evidence>